<feature type="compositionally biased region" description="Pro residues" evidence="1">
    <location>
        <begin position="165"/>
        <end position="177"/>
    </location>
</feature>
<protein>
    <submittedName>
        <fullName evidence="2">Uncharacterized protein</fullName>
    </submittedName>
</protein>
<reference evidence="2 3" key="1">
    <citation type="submission" date="2024-07" db="EMBL/GenBank/DDBJ databases">
        <title>Section-level genome sequencing and comparative genomics of Aspergillus sections Usti and Cavernicolus.</title>
        <authorList>
            <consortium name="Lawrence Berkeley National Laboratory"/>
            <person name="Nybo J.L."/>
            <person name="Vesth T.C."/>
            <person name="Theobald S."/>
            <person name="Frisvad J.C."/>
            <person name="Larsen T.O."/>
            <person name="Kjaerboelling I."/>
            <person name="Rothschild-Mancinelli K."/>
            <person name="Lyhne E.K."/>
            <person name="Kogle M.E."/>
            <person name="Barry K."/>
            <person name="Clum A."/>
            <person name="Na H."/>
            <person name="Ledsgaard L."/>
            <person name="Lin J."/>
            <person name="Lipzen A."/>
            <person name="Kuo A."/>
            <person name="Riley R."/>
            <person name="Mondo S."/>
            <person name="Labutti K."/>
            <person name="Haridas S."/>
            <person name="Pangalinan J."/>
            <person name="Salamov A.A."/>
            <person name="Simmons B.A."/>
            <person name="Magnuson J.K."/>
            <person name="Chen J."/>
            <person name="Drula E."/>
            <person name="Henrissat B."/>
            <person name="Wiebenga A."/>
            <person name="Lubbers R.J."/>
            <person name="Gomes A.C."/>
            <person name="Makela M.R."/>
            <person name="Stajich J."/>
            <person name="Grigoriev I.V."/>
            <person name="Mortensen U.H."/>
            <person name="De Vries R.P."/>
            <person name="Baker S.E."/>
            <person name="Andersen M.R."/>
        </authorList>
    </citation>
    <scope>NUCLEOTIDE SEQUENCE [LARGE SCALE GENOMIC DNA]</scope>
    <source>
        <strain evidence="2 3">CBS 588.65</strain>
    </source>
</reference>
<feature type="region of interest" description="Disordered" evidence="1">
    <location>
        <begin position="161"/>
        <end position="205"/>
    </location>
</feature>
<feature type="compositionally biased region" description="Acidic residues" evidence="1">
    <location>
        <begin position="275"/>
        <end position="285"/>
    </location>
</feature>
<evidence type="ECO:0000313" key="2">
    <source>
        <dbReference type="EMBL" id="KAL2802032.1"/>
    </source>
</evidence>
<dbReference type="Proteomes" id="UP001610334">
    <property type="component" value="Unassembled WGS sequence"/>
</dbReference>
<name>A0ABR4GSL4_9EURO</name>
<accession>A0ABR4GSL4</accession>
<proteinExistence type="predicted"/>
<comment type="caution">
    <text evidence="2">The sequence shown here is derived from an EMBL/GenBank/DDBJ whole genome shotgun (WGS) entry which is preliminary data.</text>
</comment>
<feature type="region of interest" description="Disordered" evidence="1">
    <location>
        <begin position="257"/>
        <end position="285"/>
    </location>
</feature>
<sequence length="285" mass="31987">MNLTNATRHYLENLDGPLSIELVGWQAGKGTFLAIDAPSYASYTGTTYTAATELALPGDHGGFVLAIDSNYDSRQGTTRPDESPGFQGHMRILGSLIWGDLYAMLSSQSAIIEDIWPLAIEHPNQVYVGPTVPLQIKAWRIQNGIRGMLMRTMVEYGKAKVEGRPWPPSPPSTPAPRPSERPTQPPNTQSSQEIPPPQNNTPVDPVEYNLRTWMRFQFARWLRSQGLHREAILEEESMRAPDGQLPDMDNIYRRMMLEGALENDGNSTQRPRENEENEDEESPTQ</sequence>
<organism evidence="2 3">
    <name type="scientific">Aspergillus granulosus</name>
    <dbReference type="NCBI Taxonomy" id="176169"/>
    <lineage>
        <taxon>Eukaryota</taxon>
        <taxon>Fungi</taxon>
        <taxon>Dikarya</taxon>
        <taxon>Ascomycota</taxon>
        <taxon>Pezizomycotina</taxon>
        <taxon>Eurotiomycetes</taxon>
        <taxon>Eurotiomycetidae</taxon>
        <taxon>Eurotiales</taxon>
        <taxon>Aspergillaceae</taxon>
        <taxon>Aspergillus</taxon>
        <taxon>Aspergillus subgen. Nidulantes</taxon>
    </lineage>
</organism>
<dbReference type="EMBL" id="JBFXLT010000214">
    <property type="protein sequence ID" value="KAL2802032.1"/>
    <property type="molecule type" value="Genomic_DNA"/>
</dbReference>
<keyword evidence="3" id="KW-1185">Reference proteome</keyword>
<gene>
    <name evidence="2" type="ORF">BJX63DRAFT_438245</name>
</gene>
<evidence type="ECO:0000313" key="3">
    <source>
        <dbReference type="Proteomes" id="UP001610334"/>
    </source>
</evidence>
<evidence type="ECO:0000256" key="1">
    <source>
        <dbReference type="SAM" id="MobiDB-lite"/>
    </source>
</evidence>